<feature type="region of interest" description="Disordered" evidence="1">
    <location>
        <begin position="33"/>
        <end position="65"/>
    </location>
</feature>
<evidence type="ECO:0000256" key="1">
    <source>
        <dbReference type="SAM" id="MobiDB-lite"/>
    </source>
</evidence>
<organism evidence="2 3">
    <name type="scientific">Colletotrichum tofieldiae</name>
    <dbReference type="NCBI Taxonomy" id="708197"/>
    <lineage>
        <taxon>Eukaryota</taxon>
        <taxon>Fungi</taxon>
        <taxon>Dikarya</taxon>
        <taxon>Ascomycota</taxon>
        <taxon>Pezizomycotina</taxon>
        <taxon>Sordariomycetes</taxon>
        <taxon>Hypocreomycetidae</taxon>
        <taxon>Glomerellales</taxon>
        <taxon>Glomerellaceae</taxon>
        <taxon>Colletotrichum</taxon>
        <taxon>Colletotrichum spaethianum species complex</taxon>
    </lineage>
</organism>
<gene>
    <name evidence="2" type="ORF">CT0861_09804</name>
</gene>
<accession>A0A166QA19</accession>
<keyword evidence="3" id="KW-1185">Reference proteome</keyword>
<proteinExistence type="predicted"/>
<dbReference type="EMBL" id="LFIV01000141">
    <property type="protein sequence ID" value="KZL67685.1"/>
    <property type="molecule type" value="Genomic_DNA"/>
</dbReference>
<dbReference type="Proteomes" id="UP000076552">
    <property type="component" value="Unassembled WGS sequence"/>
</dbReference>
<evidence type="ECO:0000313" key="2">
    <source>
        <dbReference type="EMBL" id="KZL67685.1"/>
    </source>
</evidence>
<comment type="caution">
    <text evidence="2">The sequence shown here is derived from an EMBL/GenBank/DDBJ whole genome shotgun (WGS) entry which is preliminary data.</text>
</comment>
<feature type="compositionally biased region" description="Basic and acidic residues" evidence="1">
    <location>
        <begin position="50"/>
        <end position="62"/>
    </location>
</feature>
<reference evidence="2 3" key="1">
    <citation type="submission" date="2015-06" db="EMBL/GenBank/DDBJ databases">
        <title>Survival trade-offs in plant roots during colonization by closely related pathogenic and mutualistic fungi.</title>
        <authorList>
            <person name="Hacquard S."/>
            <person name="Kracher B."/>
            <person name="Hiruma K."/>
            <person name="Weinman A."/>
            <person name="Muench P."/>
            <person name="Garrido Oter R."/>
            <person name="Ver Loren van Themaat E."/>
            <person name="Dallerey J.-F."/>
            <person name="Damm U."/>
            <person name="Henrissat B."/>
            <person name="Lespinet O."/>
            <person name="Thon M."/>
            <person name="Kemen E."/>
            <person name="McHardy A.C."/>
            <person name="Schulze-Lefert P."/>
            <person name="O'Connell R.J."/>
        </authorList>
    </citation>
    <scope>NUCLEOTIDE SEQUENCE [LARGE SCALE GENOMIC DNA]</scope>
    <source>
        <strain evidence="2 3">0861</strain>
    </source>
</reference>
<name>A0A166QA19_9PEZI</name>
<sequence>MVSYKPATSHLEWPLLMPSAGLFETVLRGPQEPAVSYLSPDTKSPPLSLKHSEDPSIPKDDNPTYTRSDCAWSNIRYLVSAFGVVPSQGGHGDGATNPVVSDGGSGSKPPTDPWLEMLCSI</sequence>
<evidence type="ECO:0000313" key="3">
    <source>
        <dbReference type="Proteomes" id="UP000076552"/>
    </source>
</evidence>
<protein>
    <submittedName>
        <fullName evidence="2">Uncharacterized protein</fullName>
    </submittedName>
</protein>
<feature type="region of interest" description="Disordered" evidence="1">
    <location>
        <begin position="88"/>
        <end position="112"/>
    </location>
</feature>
<dbReference type="AlphaFoldDB" id="A0A166QA19"/>